<keyword evidence="7" id="KW-1185">Reference proteome</keyword>
<evidence type="ECO:0000313" key="7">
    <source>
        <dbReference type="Proteomes" id="UP001319200"/>
    </source>
</evidence>
<dbReference type="Pfam" id="PF13646">
    <property type="entry name" value="HEAT_2"/>
    <property type="match status" value="2"/>
</dbReference>
<name>A0AAP2GP75_9BACT</name>
<dbReference type="PANTHER" id="PTHR33546:SF1">
    <property type="entry name" value="LARGE, MULTIFUNCTIONAL SECRETED PROTEIN"/>
    <property type="match status" value="1"/>
</dbReference>
<dbReference type="AlphaFoldDB" id="A0AAP2GP75"/>
<dbReference type="Gene3D" id="1.25.10.10">
    <property type="entry name" value="Leucine-rich Repeat Variant"/>
    <property type="match status" value="2"/>
</dbReference>
<evidence type="ECO:0000313" key="6">
    <source>
        <dbReference type="EMBL" id="MBT1697630.1"/>
    </source>
</evidence>
<dbReference type="EMBL" id="JAHESF010000010">
    <property type="protein sequence ID" value="MBT1697630.1"/>
    <property type="molecule type" value="Genomic_DNA"/>
</dbReference>
<feature type="domain" description="Cytochrome c" evidence="5">
    <location>
        <begin position="1001"/>
        <end position="1137"/>
    </location>
</feature>
<sequence>MKLFATTSTIQWKASVVLILAVLLLPVACSDQGPADKRIKQIDPQKTAEMAKAIEATVTPQLAEGFTLKLWGVDSLVADPVSIDIDDYGKIYYTRTNRQKNSEFDIRGHQDWEIGSIALQNIEEKRAFLHKVLSPENSKKNEWLADLNGDGSHDWKDMTIEKEHVYRLEDTSGDGVADLSQLVMEDFNDEVTDVAGAILVEGEDLFIGVGPDLWRIKDKNGDGLADEKTSISHGYGIHIGFGGHGMSGLEMGPEGKIYWQIGDIGFNGTGPDGQKWEHPNSGVIVRSNPDGSDFEVFAYGNRNTHEFVFDEYGNLISEDNDGDHPGEKERIVYIVNGSDTGWRTNWQFGKYRDPDNNTYKVWMDEKMYLPRFEGQAAYFTPTIANFVSGPTGMLYNPGTALSEEWNNTFFVGEFVGNPSRSGIHAFKLKPKGAGFELGENKMILSGVLATGIDFGPDGAMYLADWIDGWDTKNHGRVWKLDVSQGLSEARKQTQTLLAADFSKYEEAQLSDLLKHADMRVRQKAQFQLATRGEDGLEVFKQNIAQTTHQLARVHAIWGISQFARKDQKHGALLLPLLKDGDPEIRAQAAKWLGDVRYKEAGEALLPLLKDENSRARFFAAEAVGRIAYEPAIEPVIALLRSNNDEDTYIRHAGSLALARIGKAEPVVALAKDTSRAVRIAAVVALRRMRHVGITNFLNDKDEFIVTEAARAINDDLSIPEALPALGDLLPQTKFTNEALIRRAISASLRTGTDKSMQNLILYALREDTPVAMRAEAVDALSTWAKPSVLDRVDGRYRGEVSRDAAPVKEKSLDALTKLTSHKEFSLRLRAVKAIGKLKIDQGVPQLFTRLKTDSEPEVRVEALRALAAMENNRIDEAIRQALSDKDKTVRIAGLDLLAKMDMPKDLMVSLLSEAINTRTTEEKQTALLTLGTLPVKHSQKVFEGLLTKLSNGKLPAEIQLELAEAIDSTHSQPLITRYKEISAKLSPDSLAAAYAGALVGGDAERGRRIFFRNQTAQCMRCHSFDDIGGNAGPRLNGVAARLTRPQILEALITPSARIAPGFGTVTLELKDGGKVSGILQEEKPAGLVVKVGDKPDTLIRKDLIAKRTNGGSSMPPMNLLLTKKQIRDLVSFLSTLKEEDVKRTASTGHGTGH</sequence>
<dbReference type="RefSeq" id="WP_254163501.1">
    <property type="nucleotide sequence ID" value="NZ_JAHESF010000010.1"/>
</dbReference>
<dbReference type="SUPFAM" id="SSF50952">
    <property type="entry name" value="Soluble quinoprotein glucose dehydrogenase"/>
    <property type="match status" value="1"/>
</dbReference>
<evidence type="ECO:0000259" key="5">
    <source>
        <dbReference type="PROSITE" id="PS51007"/>
    </source>
</evidence>
<dbReference type="GO" id="GO:0046872">
    <property type="term" value="F:metal ion binding"/>
    <property type="evidence" value="ECO:0007669"/>
    <property type="project" value="UniProtKB-KW"/>
</dbReference>
<dbReference type="GO" id="GO:0009055">
    <property type="term" value="F:electron transfer activity"/>
    <property type="evidence" value="ECO:0007669"/>
    <property type="project" value="InterPro"/>
</dbReference>
<dbReference type="InterPro" id="IPR004155">
    <property type="entry name" value="PBS_lyase_HEAT"/>
</dbReference>
<dbReference type="SUPFAM" id="SSF46626">
    <property type="entry name" value="Cytochrome c"/>
    <property type="match status" value="1"/>
</dbReference>
<dbReference type="InterPro" id="IPR011041">
    <property type="entry name" value="Quinoprot_gluc/sorb_DH_b-prop"/>
</dbReference>
<proteinExistence type="predicted"/>
<dbReference type="Proteomes" id="UP001319200">
    <property type="component" value="Unassembled WGS sequence"/>
</dbReference>
<organism evidence="6 7">
    <name type="scientific">Chryseosolibacter histidini</name>
    <dbReference type="NCBI Taxonomy" id="2782349"/>
    <lineage>
        <taxon>Bacteria</taxon>
        <taxon>Pseudomonadati</taxon>
        <taxon>Bacteroidota</taxon>
        <taxon>Cytophagia</taxon>
        <taxon>Cytophagales</taxon>
        <taxon>Chryseotaleaceae</taxon>
        <taxon>Chryseosolibacter</taxon>
    </lineage>
</organism>
<dbReference type="InterPro" id="IPR055557">
    <property type="entry name" value="DUF7133"/>
</dbReference>
<dbReference type="InterPro" id="IPR011989">
    <property type="entry name" value="ARM-like"/>
</dbReference>
<evidence type="ECO:0000256" key="3">
    <source>
        <dbReference type="ARBA" id="ARBA00023004"/>
    </source>
</evidence>
<dbReference type="PROSITE" id="PS51007">
    <property type="entry name" value="CYTC"/>
    <property type="match status" value="1"/>
</dbReference>
<keyword evidence="2 4" id="KW-0479">Metal-binding</keyword>
<dbReference type="Gene3D" id="2.120.10.30">
    <property type="entry name" value="TolB, C-terminal domain"/>
    <property type="match status" value="1"/>
</dbReference>
<evidence type="ECO:0000256" key="4">
    <source>
        <dbReference type="PROSITE-ProRule" id="PRU00433"/>
    </source>
</evidence>
<keyword evidence="1 4" id="KW-0349">Heme</keyword>
<dbReference type="SUPFAM" id="SSF48371">
    <property type="entry name" value="ARM repeat"/>
    <property type="match status" value="1"/>
</dbReference>
<dbReference type="GO" id="GO:0020037">
    <property type="term" value="F:heme binding"/>
    <property type="evidence" value="ECO:0007669"/>
    <property type="project" value="InterPro"/>
</dbReference>
<dbReference type="Gene3D" id="1.10.760.10">
    <property type="entry name" value="Cytochrome c-like domain"/>
    <property type="match status" value="1"/>
</dbReference>
<protein>
    <submittedName>
        <fullName evidence="6">HEAT repeat domain-containing protein</fullName>
    </submittedName>
</protein>
<accession>A0AAP2GP75</accession>
<dbReference type="InterPro" id="IPR036909">
    <property type="entry name" value="Cyt_c-like_dom_sf"/>
</dbReference>
<keyword evidence="3 4" id="KW-0408">Iron</keyword>
<reference evidence="6 7" key="1">
    <citation type="submission" date="2021-05" db="EMBL/GenBank/DDBJ databases">
        <title>A Polyphasic approach of four new species of the genus Ohtaekwangia: Ohtaekwangia histidinii sp. nov., Ohtaekwangia cretensis sp. nov., Ohtaekwangia indiensis sp. nov., Ohtaekwangia reichenbachii sp. nov. from diverse environment.</title>
        <authorList>
            <person name="Octaviana S."/>
        </authorList>
    </citation>
    <scope>NUCLEOTIDE SEQUENCE [LARGE SCALE GENOMIC DNA]</scope>
    <source>
        <strain evidence="6 7">PWU4</strain>
    </source>
</reference>
<comment type="caution">
    <text evidence="6">The sequence shown here is derived from an EMBL/GenBank/DDBJ whole genome shotgun (WGS) entry which is preliminary data.</text>
</comment>
<dbReference type="InterPro" id="IPR013427">
    <property type="entry name" value="Haem-bd_dom_put"/>
</dbReference>
<dbReference type="InterPro" id="IPR009056">
    <property type="entry name" value="Cyt_c-like_dom"/>
</dbReference>
<evidence type="ECO:0000256" key="2">
    <source>
        <dbReference type="ARBA" id="ARBA00022723"/>
    </source>
</evidence>
<dbReference type="Pfam" id="PF23500">
    <property type="entry name" value="DUF7133"/>
    <property type="match status" value="1"/>
</dbReference>
<dbReference type="SMART" id="SM00567">
    <property type="entry name" value="EZ_HEAT"/>
    <property type="match status" value="5"/>
</dbReference>
<gene>
    <name evidence="6" type="ORF">KK083_12130</name>
</gene>
<dbReference type="InterPro" id="IPR016024">
    <property type="entry name" value="ARM-type_fold"/>
</dbReference>
<dbReference type="InterPro" id="IPR011042">
    <property type="entry name" value="6-blade_b-propeller_TolB-like"/>
</dbReference>
<dbReference type="PANTHER" id="PTHR33546">
    <property type="entry name" value="LARGE, MULTIFUNCTIONAL SECRETED PROTEIN-RELATED"/>
    <property type="match status" value="1"/>
</dbReference>
<dbReference type="NCBIfam" id="TIGR02603">
    <property type="entry name" value="CxxCH_TIGR02603"/>
    <property type="match status" value="1"/>
</dbReference>
<evidence type="ECO:0000256" key="1">
    <source>
        <dbReference type="ARBA" id="ARBA00022617"/>
    </source>
</evidence>